<evidence type="ECO:0000256" key="3">
    <source>
        <dbReference type="ARBA" id="ARBA00022833"/>
    </source>
</evidence>
<evidence type="ECO:0000256" key="4">
    <source>
        <dbReference type="ARBA" id="ARBA00033751"/>
    </source>
</evidence>
<comment type="caution">
    <text evidence="7">The sequence shown here is derived from an EMBL/GenBank/DDBJ whole genome shotgun (WGS) entry which is preliminary data.</text>
</comment>
<dbReference type="InterPro" id="IPR038536">
    <property type="entry name" value="Alkyl/aryl-sulf_dimr_sf"/>
</dbReference>
<evidence type="ECO:0000256" key="1">
    <source>
        <dbReference type="ARBA" id="ARBA00022723"/>
    </source>
</evidence>
<dbReference type="Gene3D" id="3.60.15.30">
    <property type="entry name" value="Metallo-beta-lactamase domain"/>
    <property type="match status" value="1"/>
</dbReference>
<dbReference type="InterPro" id="IPR044097">
    <property type="entry name" value="Bds1/SdsA1_MBL-fold"/>
</dbReference>
<feature type="chain" id="PRO_5015867301" evidence="5">
    <location>
        <begin position="21"/>
        <end position="629"/>
    </location>
</feature>
<keyword evidence="1" id="KW-0479">Metal-binding</keyword>
<evidence type="ECO:0000259" key="6">
    <source>
        <dbReference type="SMART" id="SM00849"/>
    </source>
</evidence>
<dbReference type="SUPFAM" id="SSF55718">
    <property type="entry name" value="SCP-like"/>
    <property type="match status" value="1"/>
</dbReference>
<dbReference type="InterPro" id="IPR029228">
    <property type="entry name" value="Alkyl_sulf_dimr"/>
</dbReference>
<dbReference type="Proteomes" id="UP000249633">
    <property type="component" value="Unassembled WGS sequence"/>
</dbReference>
<feature type="signal peptide" evidence="5">
    <location>
        <begin position="1"/>
        <end position="20"/>
    </location>
</feature>
<evidence type="ECO:0000313" key="8">
    <source>
        <dbReference type="Proteomes" id="UP000249633"/>
    </source>
</evidence>
<keyword evidence="3" id="KW-0862">Zinc</keyword>
<dbReference type="InterPro" id="IPR029229">
    <property type="entry name" value="Alkyl_sulf_C"/>
</dbReference>
<dbReference type="GO" id="GO:0018741">
    <property type="term" value="F:linear primary-alkylsulfatase activity"/>
    <property type="evidence" value="ECO:0007669"/>
    <property type="project" value="InterPro"/>
</dbReference>
<dbReference type="InterPro" id="IPR036527">
    <property type="entry name" value="SCP2_sterol-bd_dom_sf"/>
</dbReference>
<dbReference type="InterPro" id="IPR001279">
    <property type="entry name" value="Metallo-B-lactamas"/>
</dbReference>
<dbReference type="Pfam" id="PF14863">
    <property type="entry name" value="Alkyl_sulf_dimr"/>
    <property type="match status" value="1"/>
</dbReference>
<dbReference type="PANTHER" id="PTHR43223">
    <property type="entry name" value="ALKYL/ARYL-SULFATASE"/>
    <property type="match status" value="1"/>
</dbReference>
<evidence type="ECO:0000256" key="2">
    <source>
        <dbReference type="ARBA" id="ARBA00022801"/>
    </source>
</evidence>
<organism evidence="7 8">
    <name type="scientific">Roseateles depolymerans</name>
    <dbReference type="NCBI Taxonomy" id="76731"/>
    <lineage>
        <taxon>Bacteria</taxon>
        <taxon>Pseudomonadati</taxon>
        <taxon>Pseudomonadota</taxon>
        <taxon>Betaproteobacteria</taxon>
        <taxon>Burkholderiales</taxon>
        <taxon>Sphaerotilaceae</taxon>
        <taxon>Roseateles</taxon>
    </lineage>
</organism>
<dbReference type="GO" id="GO:0046872">
    <property type="term" value="F:metal ion binding"/>
    <property type="evidence" value="ECO:0007669"/>
    <property type="project" value="UniProtKB-KW"/>
</dbReference>
<reference evidence="7 8" key="1">
    <citation type="submission" date="2017-08" db="EMBL/GenBank/DDBJ databases">
        <title>Infants hospitalized years apart are colonized by the same room-sourced microbial strains.</title>
        <authorList>
            <person name="Brooks B."/>
            <person name="Olm M.R."/>
            <person name="Firek B.A."/>
            <person name="Baker R."/>
            <person name="Thomas B.C."/>
            <person name="Morowitz M.J."/>
            <person name="Banfield J.F."/>
        </authorList>
    </citation>
    <scope>NUCLEOTIDE SEQUENCE [LARGE SCALE GENOMIC DNA]</scope>
    <source>
        <strain evidence="7">S2_012_000_R2_81</strain>
    </source>
</reference>
<dbReference type="EMBL" id="QFOD01000004">
    <property type="protein sequence ID" value="PZP34585.1"/>
    <property type="molecule type" value="Genomic_DNA"/>
</dbReference>
<dbReference type="InterPro" id="IPR052195">
    <property type="entry name" value="Bact_Alkyl/Aryl-Sulfatase"/>
</dbReference>
<accession>A0A2W5DRK9</accession>
<dbReference type="Pfam" id="PF14864">
    <property type="entry name" value="Alkyl_sulf_C"/>
    <property type="match status" value="1"/>
</dbReference>
<dbReference type="PANTHER" id="PTHR43223:SF1">
    <property type="entry name" value="ALKYL_ARYL-SULFATASE BDS1"/>
    <property type="match status" value="1"/>
</dbReference>
<dbReference type="SUPFAM" id="SSF56281">
    <property type="entry name" value="Metallo-hydrolase/oxidoreductase"/>
    <property type="match status" value="1"/>
</dbReference>
<gene>
    <name evidence="7" type="ORF">DI603_06440</name>
</gene>
<dbReference type="GO" id="GO:0018909">
    <property type="term" value="P:dodecyl sulfate metabolic process"/>
    <property type="evidence" value="ECO:0007669"/>
    <property type="project" value="InterPro"/>
</dbReference>
<dbReference type="CDD" id="cd07710">
    <property type="entry name" value="arylsulfatase_Sdsa1-like_MBL-fold"/>
    <property type="match status" value="1"/>
</dbReference>
<dbReference type="Pfam" id="PF00753">
    <property type="entry name" value="Lactamase_B"/>
    <property type="match status" value="1"/>
</dbReference>
<protein>
    <submittedName>
        <fullName evidence="7">Alkyl/aryl-sulfatase</fullName>
    </submittedName>
</protein>
<comment type="similarity">
    <text evidence="4">Belongs to the metallo-beta-lactamase superfamily. Type III sulfatase family.</text>
</comment>
<evidence type="ECO:0000313" key="7">
    <source>
        <dbReference type="EMBL" id="PZP34585.1"/>
    </source>
</evidence>
<name>A0A2W5DRK9_9BURK</name>
<dbReference type="AlphaFoldDB" id="A0A2W5DRK9"/>
<dbReference type="Gene3D" id="1.25.40.880">
    <property type="entry name" value="Alkyl sulfatase, dimerisation domain"/>
    <property type="match status" value="1"/>
</dbReference>
<dbReference type="GO" id="GO:0046983">
    <property type="term" value="F:protein dimerization activity"/>
    <property type="evidence" value="ECO:0007669"/>
    <property type="project" value="InterPro"/>
</dbReference>
<dbReference type="InterPro" id="IPR036866">
    <property type="entry name" value="RibonucZ/Hydroxyglut_hydro"/>
</dbReference>
<sequence length="629" mass="67985">MAAMRALLLALAFCCVGARAADDAEFEAARRGFVARPEGQIKAEDGRVVWDFADYAFVQGEPPPTVDARLWRHARLNNEIGLFKVTDSRAGAIWQLRGFDLANLTLVEGQTGWIVIDTLSSRETAAAAMAFARRHLGDKPVSAVIFTHSHVDHFGGALGVITADVARERKVPVIAPEGFLDEATSENLMVGTAMGRRAAYMYGQRLPRNATGSVDTGLGKAVAFGRVGILVPTQSVSGAAQELQVDGRRLVFHNVAGSEAPAEFVIALPEYRAFCGAELVSQQQHNLLTPRGAKVRDAMKWAAYLDQARDWAQGADVMFNSHQWPVFGPARIAELLAHQRDLYQFIHDQTVRGINAGLNAEEIAEQMRLPAALAADPALRGHYGTLKFNVRAVYQFYLGFFDGHPSHLDPLPPVEAARRYAQLAGGVDALVAAGQKALDAGDARWAAELLRHAVLADGSNRPAREVLARSFEALGYRAEAATWRNFYLSGALELRDGPPARGLGLETLGDMLALVPIERFLERSAASLDPAKAEGLKLTVNLVFPDLGDSYVLQVENSVLHHRKAPPDPAAQATLTLAKPVYLRLMSGQVKARDALAAGELSFSGNPFALAQFFGLFSAAPGNFAIVTR</sequence>
<keyword evidence="5" id="KW-0732">Signal</keyword>
<dbReference type="Gene3D" id="3.30.1050.10">
    <property type="entry name" value="SCP2 sterol-binding domain"/>
    <property type="match status" value="1"/>
</dbReference>
<evidence type="ECO:0000256" key="5">
    <source>
        <dbReference type="SAM" id="SignalP"/>
    </source>
</evidence>
<keyword evidence="2" id="KW-0378">Hydrolase</keyword>
<dbReference type="SMART" id="SM00849">
    <property type="entry name" value="Lactamase_B"/>
    <property type="match status" value="1"/>
</dbReference>
<proteinExistence type="inferred from homology"/>
<feature type="domain" description="Metallo-beta-lactamase" evidence="6">
    <location>
        <begin position="101"/>
        <end position="322"/>
    </location>
</feature>